<accession>A0A1R0KZ85</accession>
<organism evidence="7 8">
    <name type="scientific">Amycolatopsis coloradensis</name>
    <dbReference type="NCBI Taxonomy" id="76021"/>
    <lineage>
        <taxon>Bacteria</taxon>
        <taxon>Bacillati</taxon>
        <taxon>Actinomycetota</taxon>
        <taxon>Actinomycetes</taxon>
        <taxon>Pseudonocardiales</taxon>
        <taxon>Pseudonocardiaceae</taxon>
        <taxon>Amycolatopsis</taxon>
    </lineage>
</organism>
<comment type="catalytic activity">
    <reaction evidence="5">
        <text>6-carboxyhexanoyl-[ACP] + L-alanine + H(+) = (8S)-8-amino-7-oxononanoate + holo-[ACP] + CO2</text>
        <dbReference type="Rhea" id="RHEA:42288"/>
        <dbReference type="Rhea" id="RHEA-COMP:9685"/>
        <dbReference type="Rhea" id="RHEA-COMP:9955"/>
        <dbReference type="ChEBI" id="CHEBI:15378"/>
        <dbReference type="ChEBI" id="CHEBI:16526"/>
        <dbReference type="ChEBI" id="CHEBI:57972"/>
        <dbReference type="ChEBI" id="CHEBI:64479"/>
        <dbReference type="ChEBI" id="CHEBI:78846"/>
        <dbReference type="ChEBI" id="CHEBI:149468"/>
        <dbReference type="EC" id="2.3.1.47"/>
    </reaction>
</comment>
<evidence type="ECO:0000313" key="8">
    <source>
        <dbReference type="Proteomes" id="UP000187486"/>
    </source>
</evidence>
<dbReference type="GO" id="GO:0030170">
    <property type="term" value="F:pyridoxal phosphate binding"/>
    <property type="evidence" value="ECO:0007669"/>
    <property type="project" value="InterPro"/>
</dbReference>
<gene>
    <name evidence="7" type="ORF">BS329_08665</name>
</gene>
<dbReference type="RefSeq" id="WP_076157724.1">
    <property type="nucleotide sequence ID" value="NZ_JBEZVB010000023.1"/>
</dbReference>
<dbReference type="InterPro" id="IPR050087">
    <property type="entry name" value="AON_synthase_class-II"/>
</dbReference>
<dbReference type="EC" id="2.3.1.47" evidence="2"/>
<comment type="cofactor">
    <cofactor evidence="1">
        <name>pyridoxal 5'-phosphate</name>
        <dbReference type="ChEBI" id="CHEBI:597326"/>
    </cofactor>
</comment>
<keyword evidence="8" id="KW-1185">Reference proteome</keyword>
<proteinExistence type="predicted"/>
<dbReference type="Proteomes" id="UP000187486">
    <property type="component" value="Unassembled WGS sequence"/>
</dbReference>
<evidence type="ECO:0000256" key="2">
    <source>
        <dbReference type="ARBA" id="ARBA00013187"/>
    </source>
</evidence>
<dbReference type="GO" id="GO:0017000">
    <property type="term" value="P:antibiotic biosynthetic process"/>
    <property type="evidence" value="ECO:0007669"/>
    <property type="project" value="UniProtKB-KW"/>
</dbReference>
<keyword evidence="3" id="KW-0808">Transferase</keyword>
<evidence type="ECO:0000256" key="5">
    <source>
        <dbReference type="ARBA" id="ARBA00047715"/>
    </source>
</evidence>
<dbReference type="OrthoDB" id="9807157at2"/>
<reference evidence="7 8" key="1">
    <citation type="submission" date="2016-01" db="EMBL/GenBank/DDBJ databases">
        <title>Amycolatopsis coloradensis genome sequencing and assembly.</title>
        <authorList>
            <person name="Mayilraj S."/>
        </authorList>
    </citation>
    <scope>NUCLEOTIDE SEQUENCE [LARGE SCALE GENOMIC DNA]</scope>
    <source>
        <strain evidence="7 8">DSM 44225</strain>
    </source>
</reference>
<dbReference type="AlphaFoldDB" id="A0A1R0KZ85"/>
<dbReference type="STRING" id="76021.BS329_08665"/>
<dbReference type="GO" id="GO:0008710">
    <property type="term" value="F:8-amino-7-oxononanoate synthase activity"/>
    <property type="evidence" value="ECO:0007669"/>
    <property type="project" value="UniProtKB-EC"/>
</dbReference>
<dbReference type="SUPFAM" id="SSF53383">
    <property type="entry name" value="PLP-dependent transferases"/>
    <property type="match status" value="1"/>
</dbReference>
<dbReference type="InterPro" id="IPR004839">
    <property type="entry name" value="Aminotransferase_I/II_large"/>
</dbReference>
<dbReference type="InterPro" id="IPR015421">
    <property type="entry name" value="PyrdxlP-dep_Trfase_major"/>
</dbReference>
<evidence type="ECO:0000256" key="4">
    <source>
        <dbReference type="ARBA" id="ARBA00023194"/>
    </source>
</evidence>
<feature type="domain" description="Aminotransferase class I/classII large" evidence="6">
    <location>
        <begin position="89"/>
        <end position="399"/>
    </location>
</feature>
<protein>
    <recommendedName>
        <fullName evidence="2">8-amino-7-oxononanoate synthase</fullName>
        <ecNumber evidence="2">2.3.1.47</ecNumber>
    </recommendedName>
</protein>
<dbReference type="Gene3D" id="3.90.1150.10">
    <property type="entry name" value="Aspartate Aminotransferase, domain 1"/>
    <property type="match status" value="1"/>
</dbReference>
<dbReference type="InterPro" id="IPR015424">
    <property type="entry name" value="PyrdxlP-dep_Trfase"/>
</dbReference>
<sequence length="413" mass="44965">MTTSVSAALKHWPFADFLAAGKGLGLTDPPVIDGPAGPTVVRDGRTLANFASINFLNLQDRADVQRHFLDGIARYGLTTGGSRMTQGICRPHLELERELCAATGKERAISFASGLLANLGFVHAMTHHMNLGQGWEIDNQDAVFVLDRDAHWSLWKAVENLTYGRQLFAFRHNDAADLNRILSRLEGKKTVVVFESVYSADGTVAPIGTLLDLCERHQALSYVDDANGFLLYGAENRPFAAEFDALRRADFVMVSFSKSVGLEGGAIAGPTDPMLALELLSGTSMFTAAMQPPTASTATRIMRLLRTEPAIVDDYLRRVAVFRERLAEIGFPPHSTPSYLISVPAGDDATAVELKDSFLARGYLVPVFFYPAVPRNKPLLRLILNAGHTEEHLDGFLRTLADLGGRLGLGGAR</sequence>
<evidence type="ECO:0000313" key="7">
    <source>
        <dbReference type="EMBL" id="OLZ54584.1"/>
    </source>
</evidence>
<comment type="caution">
    <text evidence="7">The sequence shown here is derived from an EMBL/GenBank/DDBJ whole genome shotgun (WGS) entry which is preliminary data.</text>
</comment>
<evidence type="ECO:0000256" key="1">
    <source>
        <dbReference type="ARBA" id="ARBA00001933"/>
    </source>
</evidence>
<keyword evidence="4" id="KW-0045">Antibiotic biosynthesis</keyword>
<dbReference type="Pfam" id="PF00155">
    <property type="entry name" value="Aminotran_1_2"/>
    <property type="match status" value="1"/>
</dbReference>
<name>A0A1R0KZ85_9PSEU</name>
<dbReference type="EMBL" id="MQUQ01000004">
    <property type="protein sequence ID" value="OLZ54584.1"/>
    <property type="molecule type" value="Genomic_DNA"/>
</dbReference>
<dbReference type="PANTHER" id="PTHR13693">
    <property type="entry name" value="CLASS II AMINOTRANSFERASE/8-AMINO-7-OXONONANOATE SYNTHASE"/>
    <property type="match status" value="1"/>
</dbReference>
<evidence type="ECO:0000256" key="3">
    <source>
        <dbReference type="ARBA" id="ARBA00022679"/>
    </source>
</evidence>
<dbReference type="InterPro" id="IPR015422">
    <property type="entry name" value="PyrdxlP-dep_Trfase_small"/>
</dbReference>
<evidence type="ECO:0000259" key="6">
    <source>
        <dbReference type="Pfam" id="PF00155"/>
    </source>
</evidence>
<dbReference type="Gene3D" id="3.40.640.10">
    <property type="entry name" value="Type I PLP-dependent aspartate aminotransferase-like (Major domain)"/>
    <property type="match status" value="1"/>
</dbReference>